<dbReference type="Gene3D" id="3.40.50.2000">
    <property type="entry name" value="Glycogen Phosphorylase B"/>
    <property type="match status" value="2"/>
</dbReference>
<dbReference type="Pfam" id="PF00534">
    <property type="entry name" value="Glycos_transf_1"/>
    <property type="match status" value="1"/>
</dbReference>
<gene>
    <name evidence="2" type="ORF">DW192_15170</name>
</gene>
<proteinExistence type="predicted"/>
<dbReference type="GO" id="GO:0016757">
    <property type="term" value="F:glycosyltransferase activity"/>
    <property type="evidence" value="ECO:0007669"/>
    <property type="project" value="InterPro"/>
</dbReference>
<keyword evidence="2" id="KW-0808">Transferase</keyword>
<feature type="domain" description="Glycosyl transferase family 1" evidence="1">
    <location>
        <begin position="203"/>
        <end position="357"/>
    </location>
</feature>
<dbReference type="PANTHER" id="PTHR12526">
    <property type="entry name" value="GLYCOSYLTRANSFERASE"/>
    <property type="match status" value="1"/>
</dbReference>
<dbReference type="AlphaFoldDB" id="A0A414XNS5"/>
<dbReference type="EMBL" id="QRKB01000066">
    <property type="protein sequence ID" value="RHH75527.1"/>
    <property type="molecule type" value="Genomic_DNA"/>
</dbReference>
<dbReference type="Proteomes" id="UP000284548">
    <property type="component" value="Unassembled WGS sequence"/>
</dbReference>
<protein>
    <submittedName>
        <fullName evidence="2">Glycosyltransferase</fullName>
    </submittedName>
</protein>
<evidence type="ECO:0000259" key="1">
    <source>
        <dbReference type="Pfam" id="PF00534"/>
    </source>
</evidence>
<evidence type="ECO:0000313" key="3">
    <source>
        <dbReference type="Proteomes" id="UP000284548"/>
    </source>
</evidence>
<organism evidence="2 3">
    <name type="scientific">Segatella copri</name>
    <dbReference type="NCBI Taxonomy" id="165179"/>
    <lineage>
        <taxon>Bacteria</taxon>
        <taxon>Pseudomonadati</taxon>
        <taxon>Bacteroidota</taxon>
        <taxon>Bacteroidia</taxon>
        <taxon>Bacteroidales</taxon>
        <taxon>Prevotellaceae</taxon>
        <taxon>Segatella</taxon>
    </lineage>
</organism>
<comment type="caution">
    <text evidence="2">The sequence shown here is derived from an EMBL/GenBank/DDBJ whole genome shotgun (WGS) entry which is preliminary data.</text>
</comment>
<dbReference type="PANTHER" id="PTHR12526:SF630">
    <property type="entry name" value="GLYCOSYLTRANSFERASE"/>
    <property type="match status" value="1"/>
</dbReference>
<accession>A0A414XNS5</accession>
<dbReference type="InterPro" id="IPR001296">
    <property type="entry name" value="Glyco_trans_1"/>
</dbReference>
<sequence>MNVVIYSEATVDPQKGGIERMSVVLADMLFRLGHQIYFICWKKTSDVKLNYPLSYMPSEIWNEDNDKFLEKFISENNIELLINQAAILPRDNFVSLLFRRKSVPIVQVFHNSLYGMFSTVSCLDKISQHLPIQDLLSTSFVRKIILRLFKIKYGRYFRELGQSNDYMVLLSDKYKSEYVDFCQPKSLKNLYVIPNPITFSIDTNEYKKENIILFCGRMGSQKRPLLALKIWEKVSKQYPNWTMIMLGDGEYLETIKSYAAKHHIKNIEILGKRNPVPYYQEASILCMTSAYEGLPLVLLEAFNYGCVPILYNTFASASDIVTDGIDGIIVDENSEDAFVSRLQELMNNQAKRENLKKGRLNKLVKYSPIEVSLLWNNLLIKIKRDA</sequence>
<evidence type="ECO:0000313" key="2">
    <source>
        <dbReference type="EMBL" id="RHH75527.1"/>
    </source>
</evidence>
<dbReference type="RefSeq" id="WP_118255825.1">
    <property type="nucleotide sequence ID" value="NZ_QRKB01000066.1"/>
</dbReference>
<name>A0A414XNS5_9BACT</name>
<reference evidence="2 3" key="1">
    <citation type="submission" date="2018-08" db="EMBL/GenBank/DDBJ databases">
        <title>A genome reference for cultivated species of the human gut microbiota.</title>
        <authorList>
            <person name="Zou Y."/>
            <person name="Xue W."/>
            <person name="Luo G."/>
        </authorList>
    </citation>
    <scope>NUCLEOTIDE SEQUENCE [LARGE SCALE GENOMIC DNA]</scope>
    <source>
        <strain evidence="2 3">AM16-54</strain>
    </source>
</reference>
<dbReference type="SUPFAM" id="SSF53756">
    <property type="entry name" value="UDP-Glycosyltransferase/glycogen phosphorylase"/>
    <property type="match status" value="1"/>
</dbReference>